<proteinExistence type="predicted"/>
<accession>A0A2A7SDU5</accession>
<dbReference type="GO" id="GO:0015774">
    <property type="term" value="P:polysaccharide transport"/>
    <property type="evidence" value="ECO:0007669"/>
    <property type="project" value="InterPro"/>
</dbReference>
<organism evidence="1 2">
    <name type="scientific">Burkholderia gladioli</name>
    <name type="common">Pseudomonas marginata</name>
    <name type="synonym">Phytomonas marginata</name>
    <dbReference type="NCBI Taxonomy" id="28095"/>
    <lineage>
        <taxon>Bacteria</taxon>
        <taxon>Pseudomonadati</taxon>
        <taxon>Pseudomonadota</taxon>
        <taxon>Betaproteobacteria</taxon>
        <taxon>Burkholderiales</taxon>
        <taxon>Burkholderiaceae</taxon>
        <taxon>Burkholderia</taxon>
    </lineage>
</organism>
<dbReference type="EMBL" id="PDDY01000001">
    <property type="protein sequence ID" value="PEH41827.1"/>
    <property type="molecule type" value="Genomic_DNA"/>
</dbReference>
<dbReference type="AlphaFoldDB" id="A0A2A7SDU5"/>
<reference evidence="2" key="1">
    <citation type="submission" date="2017-09" db="EMBL/GenBank/DDBJ databases">
        <title>FDA dAtabase for Regulatory Grade micrObial Sequences (FDA-ARGOS): Supporting development and validation of Infectious Disease Dx tests.</title>
        <authorList>
            <person name="Minogue T."/>
            <person name="Wolcott M."/>
            <person name="Wasieloski L."/>
            <person name="Aguilar W."/>
            <person name="Moore D."/>
            <person name="Tallon L."/>
            <person name="Sadzewicz L."/>
            <person name="Ott S."/>
            <person name="Zhao X."/>
            <person name="Nagaraj S."/>
            <person name="Vavikolanu K."/>
            <person name="Aluvathingal J."/>
            <person name="Nadendla S."/>
            <person name="Sichtig H."/>
        </authorList>
    </citation>
    <scope>NUCLEOTIDE SEQUENCE [LARGE SCALE GENOMIC DNA]</scope>
    <source>
        <strain evidence="2">FDAARGOS_390</strain>
    </source>
</reference>
<evidence type="ECO:0000313" key="1">
    <source>
        <dbReference type="EMBL" id="PEH41827.1"/>
    </source>
</evidence>
<evidence type="ECO:0000313" key="2">
    <source>
        <dbReference type="Proteomes" id="UP000220629"/>
    </source>
</evidence>
<dbReference type="InterPro" id="IPR007833">
    <property type="entry name" value="Capsule_polysaccharide_synth"/>
</dbReference>
<dbReference type="GO" id="GO:0000271">
    <property type="term" value="P:polysaccharide biosynthetic process"/>
    <property type="evidence" value="ECO:0007669"/>
    <property type="project" value="InterPro"/>
</dbReference>
<dbReference type="Pfam" id="PF05159">
    <property type="entry name" value="Capsule_synth"/>
    <property type="match status" value="1"/>
</dbReference>
<dbReference type="RefSeq" id="WP_098151739.1">
    <property type="nucleotide sequence ID" value="NZ_CADEVR010000002.1"/>
</dbReference>
<comment type="caution">
    <text evidence="1">The sequence shown here is derived from an EMBL/GenBank/DDBJ whole genome shotgun (WGS) entry which is preliminary data.</text>
</comment>
<dbReference type="Proteomes" id="UP000220629">
    <property type="component" value="Unassembled WGS sequence"/>
</dbReference>
<sequence length="401" mass="45466">MIMIVIDSLERYYFATRLIGAVRHEYRFAFLTSEPLAHLGLLLGGYRSVYLNRMMPIEVPDSAHVDCMPYSSSIEVLNGQIGEARAKREAASIFHIASKFLCSSRVEQCVMWNGQQLVCRAVRQACEAYGIATCFMEISNLPGKLFVDALGVNALSTISRNPALIDRLPLPDEDTHARWLSTYERYKRMPLPQASTSFARKAASAANYLLKSVSRGVARRRLTSVRARNAIRVPRQATHMSPDTLRTRRYVFLPLQVSGDTQIKLHSDVDNLDAIRHASEFAMNEGADLFVKPHPAETDENEIEAILRLRETYHFEIVTSPTTELLRHAQAVVTINSTVGLEAMLYGKRVVSLGRCFYKEFDRHRLLRYIHSFLIDDIDYFGTDRVPAHAARRVFERAAPT</sequence>
<protein>
    <submittedName>
        <fullName evidence="1">Capsular biosynthesis protein</fullName>
    </submittedName>
</protein>
<name>A0A2A7SDU5_BURGA</name>
<gene>
    <name evidence="1" type="ORF">CRM94_06495</name>
</gene>